<dbReference type="VEuPathDB" id="TrichDB:TRFO_37715"/>
<keyword evidence="3" id="KW-1185">Reference proteome</keyword>
<evidence type="ECO:0000256" key="1">
    <source>
        <dbReference type="SAM" id="Coils"/>
    </source>
</evidence>
<comment type="caution">
    <text evidence="2">The sequence shown here is derived from an EMBL/GenBank/DDBJ whole genome shotgun (WGS) entry which is preliminary data.</text>
</comment>
<sequence>MSIPSSPRSRKATITSTERPALLQYEMKLCRDEALALNKSNTQLEHDCGELRKQLQELKSQIKIESRKRKNFIAGKENENQTKIDELNNEFAQERNAILSNRSEFIQKAQKDIQTNFIDFQNLRDETVNMIKEQQLYIRNQASQVHKNVAFYIESNTLTNLDRLERSLEHTLTLLPSISSLDELPSKDSNEVEESFCFELPEQCETCI</sequence>
<dbReference type="RefSeq" id="XP_068349270.1">
    <property type="nucleotide sequence ID" value="XM_068511593.1"/>
</dbReference>
<dbReference type="GeneID" id="94846297"/>
<dbReference type="EMBL" id="MLAK01001197">
    <property type="protein sequence ID" value="OHS96133.1"/>
    <property type="molecule type" value="Genomic_DNA"/>
</dbReference>
<feature type="coiled-coil region" evidence="1">
    <location>
        <begin position="41"/>
        <end position="97"/>
    </location>
</feature>
<dbReference type="Proteomes" id="UP000179807">
    <property type="component" value="Unassembled WGS sequence"/>
</dbReference>
<organism evidence="2 3">
    <name type="scientific">Tritrichomonas foetus</name>
    <dbReference type="NCBI Taxonomy" id="1144522"/>
    <lineage>
        <taxon>Eukaryota</taxon>
        <taxon>Metamonada</taxon>
        <taxon>Parabasalia</taxon>
        <taxon>Tritrichomonadida</taxon>
        <taxon>Tritrichomonadidae</taxon>
        <taxon>Tritrichomonas</taxon>
    </lineage>
</organism>
<reference evidence="2" key="1">
    <citation type="submission" date="2016-10" db="EMBL/GenBank/DDBJ databases">
        <authorList>
            <person name="Benchimol M."/>
            <person name="Almeida L.G."/>
            <person name="Vasconcelos A.T."/>
            <person name="Perreira-Neves A."/>
            <person name="Rosa I.A."/>
            <person name="Tasca T."/>
            <person name="Bogo M.R."/>
            <person name="de Souza W."/>
        </authorList>
    </citation>
    <scope>NUCLEOTIDE SEQUENCE [LARGE SCALE GENOMIC DNA]</scope>
    <source>
        <strain evidence="2">K</strain>
    </source>
</reference>
<accession>A0A1J4JFA7</accession>
<dbReference type="AlphaFoldDB" id="A0A1J4JFA7"/>
<proteinExistence type="predicted"/>
<name>A0A1J4JFA7_9EUKA</name>
<evidence type="ECO:0000313" key="2">
    <source>
        <dbReference type="EMBL" id="OHS96133.1"/>
    </source>
</evidence>
<keyword evidence="1" id="KW-0175">Coiled coil</keyword>
<protein>
    <submittedName>
        <fullName evidence="2">Uncharacterized protein</fullName>
    </submittedName>
</protein>
<evidence type="ECO:0000313" key="3">
    <source>
        <dbReference type="Proteomes" id="UP000179807"/>
    </source>
</evidence>
<gene>
    <name evidence="2" type="ORF">TRFO_37715</name>
</gene>